<evidence type="ECO:0000256" key="6">
    <source>
        <dbReference type="ARBA" id="ARBA00023242"/>
    </source>
</evidence>
<dbReference type="GO" id="GO:0006351">
    <property type="term" value="P:DNA-templated transcription"/>
    <property type="evidence" value="ECO:0007669"/>
    <property type="project" value="InterPro"/>
</dbReference>
<evidence type="ECO:0000256" key="2">
    <source>
        <dbReference type="ARBA" id="ARBA00022833"/>
    </source>
</evidence>
<dbReference type="SMART" id="SM00906">
    <property type="entry name" value="Fungal_trans"/>
    <property type="match status" value="1"/>
</dbReference>
<dbReference type="InterPro" id="IPR007219">
    <property type="entry name" value="XnlR_reg_dom"/>
</dbReference>
<keyword evidence="1" id="KW-0479">Metal-binding</keyword>
<keyword evidence="5" id="KW-0804">Transcription</keyword>
<evidence type="ECO:0000256" key="4">
    <source>
        <dbReference type="ARBA" id="ARBA00023125"/>
    </source>
</evidence>
<dbReference type="OrthoDB" id="4337792at2759"/>
<keyword evidence="4" id="KW-0238">DNA-binding</keyword>
<reference evidence="8" key="2">
    <citation type="journal article" date="2023" name="IMA Fungus">
        <title>Comparative genomic study of the Penicillium genus elucidates a diverse pangenome and 15 lateral gene transfer events.</title>
        <authorList>
            <person name="Petersen C."/>
            <person name="Sorensen T."/>
            <person name="Nielsen M.R."/>
            <person name="Sondergaard T.E."/>
            <person name="Sorensen J.L."/>
            <person name="Fitzpatrick D.A."/>
            <person name="Frisvad J.C."/>
            <person name="Nielsen K.L."/>
        </authorList>
    </citation>
    <scope>NUCLEOTIDE SEQUENCE</scope>
    <source>
        <strain evidence="8">IBT 34128</strain>
    </source>
</reference>
<dbReference type="PANTHER" id="PTHR31944">
    <property type="entry name" value="HEME-RESPONSIVE ZINC FINGER TRANSCRIPTION FACTOR HAP1"/>
    <property type="match status" value="1"/>
</dbReference>
<dbReference type="CDD" id="cd12148">
    <property type="entry name" value="fungal_TF_MHR"/>
    <property type="match status" value="1"/>
</dbReference>
<evidence type="ECO:0000256" key="5">
    <source>
        <dbReference type="ARBA" id="ARBA00023163"/>
    </source>
</evidence>
<proteinExistence type="predicted"/>
<accession>A0A9W9KD17</accession>
<evidence type="ECO:0000313" key="9">
    <source>
        <dbReference type="Proteomes" id="UP001141434"/>
    </source>
</evidence>
<keyword evidence="3" id="KW-0805">Transcription regulation</keyword>
<sequence length="600" mass="67685">MSSNLAGTFHWHYEMGDSGRPEPVHRNVRHKTRLFGQSHWVNGLTELRDVLEIMEPLLRDGTRKASYNLQRCKSLAKIIKARRAPTWPTPPTSDIPPKEVADTLIECYLRTFETIYRVLHVPSFRRDYEALWVSETEPNTAFLVQLKLILALGTIAHDEQFSLRTSAVRWVYEAQTWLSEPEFKSRLNIQFLQTNILLLLARENIGVNGGSAWISAGVILRIAVLMGLHQDPACLPQGTTFALEMRRRMWNVVLEITLQSSMEGGAPPLLSLDDFDTEPPGNFDDDQLMAQDPIPKSEHEFTGMSMVIALRKMFPLRLAILKYLNGLSSHSTYDQTLRFDAQIRASYKTLCQILQQYKSTSGASPSRFEICTLDSLMCRYLSALHVPYLGAAIHEIAYAYSRKVVVETALKAWYVMYPPSPSVVMAASRPDPGSFSRDDFARFVTCGSGQHRHIAVQACYHIVIELKTQLQQEDSLGPVPLRPDLLAVLHDAKAWFIQSIRAGETSIKCYMFMDIVFALLDGLSRGVAKDELPEMLVTAAEEAEDVCLPILEQMAGQSQFEESFDELDNISGTELPDFMDGWDFMMPDASFDFGITVPTS</sequence>
<keyword evidence="9" id="KW-1185">Reference proteome</keyword>
<dbReference type="EMBL" id="JAPMSZ010000005">
    <property type="protein sequence ID" value="KAJ5101341.1"/>
    <property type="molecule type" value="Genomic_DNA"/>
</dbReference>
<dbReference type="GeneID" id="81393313"/>
<feature type="domain" description="Xylanolytic transcriptional activator regulatory" evidence="7">
    <location>
        <begin position="212"/>
        <end position="286"/>
    </location>
</feature>
<dbReference type="RefSeq" id="XP_056512172.1">
    <property type="nucleotide sequence ID" value="XM_056654145.1"/>
</dbReference>
<dbReference type="InterPro" id="IPR051430">
    <property type="entry name" value="Fungal_TF_Env_Response"/>
</dbReference>
<dbReference type="GO" id="GO:0005634">
    <property type="term" value="C:nucleus"/>
    <property type="evidence" value="ECO:0007669"/>
    <property type="project" value="TreeGrafter"/>
</dbReference>
<evidence type="ECO:0000259" key="7">
    <source>
        <dbReference type="SMART" id="SM00906"/>
    </source>
</evidence>
<protein>
    <recommendedName>
        <fullName evidence="7">Xylanolytic transcriptional activator regulatory domain-containing protein</fullName>
    </recommendedName>
</protein>
<keyword evidence="6" id="KW-0539">Nucleus</keyword>
<dbReference type="PANTHER" id="PTHR31944:SF131">
    <property type="entry name" value="HEME-RESPONSIVE ZINC FINGER TRANSCRIPTION FACTOR HAP1"/>
    <property type="match status" value="1"/>
</dbReference>
<reference evidence="8" key="1">
    <citation type="submission" date="2022-11" db="EMBL/GenBank/DDBJ databases">
        <authorList>
            <person name="Petersen C."/>
        </authorList>
    </citation>
    <scope>NUCLEOTIDE SEQUENCE</scope>
    <source>
        <strain evidence="8">IBT 34128</strain>
    </source>
</reference>
<evidence type="ECO:0000256" key="1">
    <source>
        <dbReference type="ARBA" id="ARBA00022723"/>
    </source>
</evidence>
<evidence type="ECO:0000313" key="8">
    <source>
        <dbReference type="EMBL" id="KAJ5101341.1"/>
    </source>
</evidence>
<dbReference type="GO" id="GO:0008270">
    <property type="term" value="F:zinc ion binding"/>
    <property type="evidence" value="ECO:0007669"/>
    <property type="project" value="InterPro"/>
</dbReference>
<keyword evidence="2" id="KW-0862">Zinc</keyword>
<evidence type="ECO:0000256" key="3">
    <source>
        <dbReference type="ARBA" id="ARBA00023015"/>
    </source>
</evidence>
<dbReference type="GO" id="GO:0001228">
    <property type="term" value="F:DNA-binding transcription activator activity, RNA polymerase II-specific"/>
    <property type="evidence" value="ECO:0007669"/>
    <property type="project" value="TreeGrafter"/>
</dbReference>
<gene>
    <name evidence="8" type="ORF">NUU61_003563</name>
</gene>
<dbReference type="GO" id="GO:0000978">
    <property type="term" value="F:RNA polymerase II cis-regulatory region sequence-specific DNA binding"/>
    <property type="evidence" value="ECO:0007669"/>
    <property type="project" value="TreeGrafter"/>
</dbReference>
<dbReference type="Proteomes" id="UP001141434">
    <property type="component" value="Unassembled WGS sequence"/>
</dbReference>
<dbReference type="AlphaFoldDB" id="A0A9W9KD17"/>
<comment type="caution">
    <text evidence="8">The sequence shown here is derived from an EMBL/GenBank/DDBJ whole genome shotgun (WGS) entry which is preliminary data.</text>
</comment>
<name>A0A9W9KD17_9EURO</name>
<dbReference type="Pfam" id="PF04082">
    <property type="entry name" value="Fungal_trans"/>
    <property type="match status" value="1"/>
</dbReference>
<organism evidence="8 9">
    <name type="scientific">Penicillium alfredii</name>
    <dbReference type="NCBI Taxonomy" id="1506179"/>
    <lineage>
        <taxon>Eukaryota</taxon>
        <taxon>Fungi</taxon>
        <taxon>Dikarya</taxon>
        <taxon>Ascomycota</taxon>
        <taxon>Pezizomycotina</taxon>
        <taxon>Eurotiomycetes</taxon>
        <taxon>Eurotiomycetidae</taxon>
        <taxon>Eurotiales</taxon>
        <taxon>Aspergillaceae</taxon>
        <taxon>Penicillium</taxon>
    </lineage>
</organism>